<evidence type="ECO:0000313" key="2">
    <source>
        <dbReference type="EMBL" id="CAA7405244.1"/>
    </source>
</evidence>
<evidence type="ECO:0000313" key="3">
    <source>
        <dbReference type="Proteomes" id="UP000663760"/>
    </source>
</evidence>
<dbReference type="EMBL" id="LR743598">
    <property type="protein sequence ID" value="CAA2629153.1"/>
    <property type="molecule type" value="Genomic_DNA"/>
</dbReference>
<accession>A0A7I8L7J7</accession>
<keyword evidence="3" id="KW-1185">Reference proteome</keyword>
<gene>
    <name evidence="1" type="ORF">SI7747_11014791</name>
    <name evidence="2" type="ORF">SI8410_11015922</name>
</gene>
<sequence length="23" mass="2517">MTIKKDDLTIFPVCDTAKDGASF</sequence>
<dbReference type="Proteomes" id="UP000663760">
    <property type="component" value="Chromosome 11"/>
</dbReference>
<name>A0A7I8L7J7_SPIIN</name>
<evidence type="ECO:0000313" key="1">
    <source>
        <dbReference type="EMBL" id="CAA2629153.1"/>
    </source>
</evidence>
<organism evidence="2 3">
    <name type="scientific">Spirodela intermedia</name>
    <name type="common">Intermediate duckweed</name>
    <dbReference type="NCBI Taxonomy" id="51605"/>
    <lineage>
        <taxon>Eukaryota</taxon>
        <taxon>Viridiplantae</taxon>
        <taxon>Streptophyta</taxon>
        <taxon>Embryophyta</taxon>
        <taxon>Tracheophyta</taxon>
        <taxon>Spermatophyta</taxon>
        <taxon>Magnoliopsida</taxon>
        <taxon>Liliopsida</taxon>
        <taxon>Araceae</taxon>
        <taxon>Lemnoideae</taxon>
        <taxon>Spirodela</taxon>
    </lineage>
</organism>
<dbReference type="AlphaFoldDB" id="A0A7I8L7J7"/>
<dbReference type="EMBL" id="LR746274">
    <property type="protein sequence ID" value="CAA7405244.1"/>
    <property type="molecule type" value="Genomic_DNA"/>
</dbReference>
<proteinExistence type="predicted"/>
<reference evidence="2" key="1">
    <citation type="submission" date="2020-02" db="EMBL/GenBank/DDBJ databases">
        <authorList>
            <person name="Scholz U."/>
            <person name="Mascher M."/>
            <person name="Fiebig A."/>
        </authorList>
    </citation>
    <scope>NUCLEOTIDE SEQUENCE</scope>
</reference>
<protein>
    <submittedName>
        <fullName evidence="2">Uncharacterized protein</fullName>
    </submittedName>
</protein>